<feature type="compositionally biased region" description="Low complexity" evidence="1">
    <location>
        <begin position="722"/>
        <end position="735"/>
    </location>
</feature>
<feature type="compositionally biased region" description="Polar residues" evidence="1">
    <location>
        <begin position="250"/>
        <end position="264"/>
    </location>
</feature>
<feature type="region of interest" description="Disordered" evidence="1">
    <location>
        <begin position="199"/>
        <end position="276"/>
    </location>
</feature>
<feature type="region of interest" description="Disordered" evidence="1">
    <location>
        <begin position="500"/>
        <end position="526"/>
    </location>
</feature>
<comment type="caution">
    <text evidence="2">The sequence shown here is derived from an EMBL/GenBank/DDBJ whole genome shotgun (WGS) entry which is preliminary data.</text>
</comment>
<feature type="compositionally biased region" description="Polar residues" evidence="1">
    <location>
        <begin position="995"/>
        <end position="1005"/>
    </location>
</feature>
<dbReference type="OrthoDB" id="3228777at2759"/>
<feature type="region of interest" description="Disordered" evidence="1">
    <location>
        <begin position="950"/>
        <end position="1023"/>
    </location>
</feature>
<feature type="compositionally biased region" description="Polar residues" evidence="1">
    <location>
        <begin position="121"/>
        <end position="131"/>
    </location>
</feature>
<feature type="compositionally biased region" description="Polar residues" evidence="1">
    <location>
        <begin position="1209"/>
        <end position="1229"/>
    </location>
</feature>
<sequence length="1317" mass="141649">MSTKTQNSSPFSRLSRRGLGLGAKPNTRPRDSAGESGVDDEWYIPYNGPYEAPREPLKRLKERDSWGDPLYGDEEDDTALASRELQKLYGVGPVDGNELGQFSGDVYGDHARNSRPRDRTQSGVSGRTVSSGAVDPSRASFGTQRRSTISSSPRPPVPSYINLDAAGGVGESPVPQTRLSREPSVSNRVSIASIFTFGIPNRKGLSSPKRTDGNVSRFSRKISRSGRPSSNGPVASPHRRSSSSGSYSYQQNTLRTSRVTNLSPINGHGAEVPNDEDYYNSYYSTLISPGESSSKPAQLLQPPTPSTASISSTSQHPYAYVFPTSQADGPQTAPMSSSNAQSHHEPPRLTFTAAPKSHNLDNSQLYLRRPLAKSLKNSVSTPDLRLASGSNKKLPPKPSLFPKGKERWLSAETWCDALLFPRPRLKVKQEGASGYVGSGRIVSPPGSPIQQSFSDSVAHQEIGMVSRVLAHSRSLVDLAKAAEAPPDKPVLGGRPPVILTTQTGSHRNGIPATLRPPRPRSFAQDDLALPSPVPSLARVLEEGQTLNDQRKDWQTQATQSFQNKRMRSVSRARSKSLTQKGKRMDETPPSNFDFLAARSLLGNQAVMPIIVTPETSVSHATSSGGTFSRTSHSHSNSLSKTLSKSSKSHSHGHSRTDSWGRSALKLAKTATCGMTGVDSSILDSSEETGSGLESALKRDGTKIIRLADPALITVDKGLSAYTTPQTSSPTPSGSGVSDSRIGIALSTPPLADDGADRDSIHLVAHPYAQGGGYNYTSAAESHSEKGSDYAGPHPSMTTASQPMRNLDVSSRHRLPPQAASHPYAQVSTPDLYTDVKKIVREDSDVPPPAKMWAQFSPGVLREVLPKDIQYSPFMSESGQESSRNSKIINDTVGVGEALAYAVRPTASKDSGLGTSEDYEAQLGQQPVAGSSGLGKRSYRQPVQYDATRPSYLSQAQKSSDPSSAHTFASSPLVPPPTPPPFIRDGSLGIEDFRGTSISPGMTSENSSPPHSPHSFGSPDDLEGYRDLFFKPSTQYMEQSFDANTMGSVPTSWDANSRSRRTGSGLTSLARQLSAEFEQMALERERESSVYSRDSIPMAPRAAFVRRPTDASLEFVFEETSQFGSRGGSASPPDHSTLSAFHPSINIPEDVESSRASSPIDPHEDVTARYRVGVVESVSTPPAISSDRRESQMGQMFVEDQIQPAPVPRDSSQSGVHSSLQPPSAGLTRSSYMTTSTGSYISGLSDFPAPPRQYATHMSLLSSYFDEALSQSEARVSRSPTPPIPADGHIRRLTFGGDEEIEELVAALSSHHSHSSHS</sequence>
<feature type="region of interest" description="Disordered" evidence="1">
    <location>
        <begin position="1"/>
        <end position="79"/>
    </location>
</feature>
<feature type="compositionally biased region" description="Basic and acidic residues" evidence="1">
    <location>
        <begin position="107"/>
        <end position="120"/>
    </location>
</feature>
<feature type="compositionally biased region" description="Low complexity" evidence="1">
    <location>
        <begin position="628"/>
        <end position="645"/>
    </location>
</feature>
<feature type="region of interest" description="Disordered" evidence="1">
    <location>
        <begin position="546"/>
        <end position="590"/>
    </location>
</feature>
<feature type="compositionally biased region" description="Low complexity" evidence="1">
    <location>
        <begin position="1006"/>
        <end position="1018"/>
    </location>
</feature>
<feature type="compositionally biased region" description="Polar residues" evidence="1">
    <location>
        <begin position="617"/>
        <end position="627"/>
    </location>
</feature>
<feature type="region of interest" description="Disordered" evidence="1">
    <location>
        <begin position="92"/>
        <end position="185"/>
    </location>
</feature>
<feature type="region of interest" description="Disordered" evidence="1">
    <location>
        <begin position="290"/>
        <end position="357"/>
    </location>
</feature>
<feature type="compositionally biased region" description="Basic and acidic residues" evidence="1">
    <location>
        <begin position="52"/>
        <end position="66"/>
    </location>
</feature>
<feature type="region of interest" description="Disordered" evidence="1">
    <location>
        <begin position="378"/>
        <end position="401"/>
    </location>
</feature>
<feature type="region of interest" description="Disordered" evidence="1">
    <location>
        <begin position="720"/>
        <end position="756"/>
    </location>
</feature>
<feature type="region of interest" description="Disordered" evidence="1">
    <location>
        <begin position="775"/>
        <end position="801"/>
    </location>
</feature>
<protein>
    <submittedName>
        <fullName evidence="2">Uncharacterized protein</fullName>
    </submittedName>
</protein>
<feature type="region of interest" description="Disordered" evidence="1">
    <location>
        <begin position="1204"/>
        <end position="1229"/>
    </location>
</feature>
<feature type="compositionally biased region" description="Polar residues" evidence="1">
    <location>
        <begin position="323"/>
        <end position="341"/>
    </location>
</feature>
<accession>A0A9P6C9R3</accession>
<feature type="compositionally biased region" description="Pro residues" evidence="1">
    <location>
        <begin position="972"/>
        <end position="981"/>
    </location>
</feature>
<proteinExistence type="predicted"/>
<feature type="region of interest" description="Disordered" evidence="1">
    <location>
        <begin position="1122"/>
        <end position="1141"/>
    </location>
</feature>
<feature type="compositionally biased region" description="Polar residues" evidence="1">
    <location>
        <begin position="950"/>
        <end position="969"/>
    </location>
</feature>
<evidence type="ECO:0000313" key="2">
    <source>
        <dbReference type="EMBL" id="KAF9457596.1"/>
    </source>
</evidence>
<evidence type="ECO:0000313" key="3">
    <source>
        <dbReference type="Proteomes" id="UP000807353"/>
    </source>
</evidence>
<feature type="region of interest" description="Disordered" evidence="1">
    <location>
        <begin position="617"/>
        <end position="660"/>
    </location>
</feature>
<keyword evidence="3" id="KW-1185">Reference proteome</keyword>
<feature type="compositionally biased region" description="Polar residues" evidence="1">
    <location>
        <begin position="554"/>
        <end position="563"/>
    </location>
</feature>
<evidence type="ECO:0000256" key="1">
    <source>
        <dbReference type="SAM" id="MobiDB-lite"/>
    </source>
</evidence>
<name>A0A9P6C9R3_9AGAR</name>
<feature type="compositionally biased region" description="Basic residues" evidence="1">
    <location>
        <begin position="564"/>
        <end position="574"/>
    </location>
</feature>
<feature type="compositionally biased region" description="Polar residues" evidence="1">
    <location>
        <begin position="1"/>
        <end position="12"/>
    </location>
</feature>
<feature type="compositionally biased region" description="Polar residues" evidence="1">
    <location>
        <begin position="174"/>
        <end position="185"/>
    </location>
</feature>
<dbReference type="Proteomes" id="UP000807353">
    <property type="component" value="Unassembled WGS sequence"/>
</dbReference>
<organism evidence="2 3">
    <name type="scientific">Collybia nuda</name>
    <dbReference type="NCBI Taxonomy" id="64659"/>
    <lineage>
        <taxon>Eukaryota</taxon>
        <taxon>Fungi</taxon>
        <taxon>Dikarya</taxon>
        <taxon>Basidiomycota</taxon>
        <taxon>Agaricomycotina</taxon>
        <taxon>Agaricomycetes</taxon>
        <taxon>Agaricomycetidae</taxon>
        <taxon>Agaricales</taxon>
        <taxon>Tricholomatineae</taxon>
        <taxon>Clitocybaceae</taxon>
        <taxon>Collybia</taxon>
    </lineage>
</organism>
<reference evidence="2" key="1">
    <citation type="submission" date="2020-11" db="EMBL/GenBank/DDBJ databases">
        <authorList>
            <consortium name="DOE Joint Genome Institute"/>
            <person name="Ahrendt S."/>
            <person name="Riley R."/>
            <person name="Andreopoulos W."/>
            <person name="Labutti K."/>
            <person name="Pangilinan J."/>
            <person name="Ruiz-Duenas F.J."/>
            <person name="Barrasa J.M."/>
            <person name="Sanchez-Garcia M."/>
            <person name="Camarero S."/>
            <person name="Miyauchi S."/>
            <person name="Serrano A."/>
            <person name="Linde D."/>
            <person name="Babiker R."/>
            <person name="Drula E."/>
            <person name="Ayuso-Fernandez I."/>
            <person name="Pacheco R."/>
            <person name="Padilla G."/>
            <person name="Ferreira P."/>
            <person name="Barriuso J."/>
            <person name="Kellner H."/>
            <person name="Castanera R."/>
            <person name="Alfaro M."/>
            <person name="Ramirez L."/>
            <person name="Pisabarro A.G."/>
            <person name="Kuo A."/>
            <person name="Tritt A."/>
            <person name="Lipzen A."/>
            <person name="He G."/>
            <person name="Yan M."/>
            <person name="Ng V."/>
            <person name="Cullen D."/>
            <person name="Martin F."/>
            <person name="Rosso M.-N."/>
            <person name="Henrissat B."/>
            <person name="Hibbett D."/>
            <person name="Martinez A.T."/>
            <person name="Grigoriev I.V."/>
        </authorList>
    </citation>
    <scope>NUCLEOTIDE SEQUENCE</scope>
    <source>
        <strain evidence="2">CBS 247.69</strain>
    </source>
</reference>
<dbReference type="EMBL" id="MU150365">
    <property type="protein sequence ID" value="KAF9457596.1"/>
    <property type="molecule type" value="Genomic_DNA"/>
</dbReference>
<gene>
    <name evidence="2" type="ORF">BDZ94DRAFT_1272786</name>
</gene>